<name>A0A238UPV0_HALVU</name>
<evidence type="ECO:0000313" key="2">
    <source>
        <dbReference type="Proteomes" id="UP000198397"/>
    </source>
</evidence>
<dbReference type="EMBL" id="FZNQ01000001">
    <property type="protein sequence ID" value="SNR24145.1"/>
    <property type="molecule type" value="Genomic_DNA"/>
</dbReference>
<keyword evidence="2" id="KW-1185">Reference proteome</keyword>
<proteinExistence type="predicted"/>
<dbReference type="Proteomes" id="UP000198397">
    <property type="component" value="Unassembled WGS sequence"/>
</dbReference>
<sequence>MTAAIDAERGDFTVEEADTQLSDARDRAQSFEIEHRGTDPSEAIVQLAAAERNLDRARRRASDEGPTEPSEYVQAAVSADIHLRDVERFVDPLDGPSIEEPLFDSLATLIEDTEGDLEATTFERDGSQTAAYALYVDLVHRLWDMGELSDDLQTDEPATALREVCRLQATVTSLSALDTVVYPFDSDGDAVLDRVETRTDQLPDAKRAAVDAVAAAVTDHADDPLATEIIQQATSLIEVGDQTVDNMRSTINQAETPFWVRQTVEAYANYVAAEHAAKAVEDVLAEATW</sequence>
<gene>
    <name evidence="1" type="ORF">SAMN06264855_101228</name>
</gene>
<dbReference type="RefSeq" id="WP_089383209.1">
    <property type="nucleotide sequence ID" value="NZ_FZNQ01000001.1"/>
</dbReference>
<protein>
    <submittedName>
        <fullName evidence="1">Uncharacterized protein</fullName>
    </submittedName>
</protein>
<evidence type="ECO:0000313" key="1">
    <source>
        <dbReference type="EMBL" id="SNR24145.1"/>
    </source>
</evidence>
<reference evidence="1 2" key="1">
    <citation type="submission" date="2017-06" db="EMBL/GenBank/DDBJ databases">
        <authorList>
            <person name="Kim H.J."/>
            <person name="Triplett B.A."/>
        </authorList>
    </citation>
    <scope>NUCLEOTIDE SEQUENCE [LARGE SCALE GENOMIC DNA]</scope>
    <source>
        <strain evidence="1 2">DSM 8800</strain>
    </source>
</reference>
<dbReference type="AlphaFoldDB" id="A0A238UPV0"/>
<organism evidence="1 2">
    <name type="scientific">Halorubrum vacuolatum</name>
    <name type="common">Natronobacterium vacuolatum</name>
    <dbReference type="NCBI Taxonomy" id="63740"/>
    <lineage>
        <taxon>Archaea</taxon>
        <taxon>Methanobacteriati</taxon>
        <taxon>Methanobacteriota</taxon>
        <taxon>Stenosarchaea group</taxon>
        <taxon>Halobacteria</taxon>
        <taxon>Halobacteriales</taxon>
        <taxon>Haloferacaceae</taxon>
        <taxon>Halorubrum</taxon>
    </lineage>
</organism>
<accession>A0A238UPV0</accession>